<dbReference type="InterPro" id="IPR020616">
    <property type="entry name" value="Thiolase_N"/>
</dbReference>
<gene>
    <name evidence="7" type="ORF">B5808_02845</name>
</gene>
<keyword evidence="4 6" id="KW-0012">Acyltransferase</keyword>
<organism evidence="7 8">
    <name type="scientific">Cnuibacter physcomitrellae</name>
    <dbReference type="NCBI Taxonomy" id="1619308"/>
    <lineage>
        <taxon>Bacteria</taxon>
        <taxon>Bacillati</taxon>
        <taxon>Actinomycetota</taxon>
        <taxon>Actinomycetes</taxon>
        <taxon>Micrococcales</taxon>
        <taxon>Microbacteriaceae</taxon>
        <taxon>Cnuibacter</taxon>
    </lineage>
</organism>
<dbReference type="GO" id="GO:0003985">
    <property type="term" value="F:acetyl-CoA C-acetyltransferase activity"/>
    <property type="evidence" value="ECO:0007669"/>
    <property type="project" value="UniProtKB-EC"/>
</dbReference>
<dbReference type="RefSeq" id="WP_085018248.1">
    <property type="nucleotide sequence ID" value="NZ_BMHD01000001.1"/>
</dbReference>
<evidence type="ECO:0000256" key="6">
    <source>
        <dbReference type="RuleBase" id="RU003557"/>
    </source>
</evidence>
<dbReference type="CDD" id="cd00751">
    <property type="entry name" value="thiolase"/>
    <property type="match status" value="1"/>
</dbReference>
<name>A0A1X9LGL2_9MICO</name>
<dbReference type="EC" id="2.3.1.9" evidence="2"/>
<protein>
    <recommendedName>
        <fullName evidence="5">Probable acetyl-CoA acetyltransferase</fullName>
        <ecNumber evidence="2">2.3.1.9</ecNumber>
    </recommendedName>
</protein>
<dbReference type="Gene3D" id="3.40.47.10">
    <property type="match status" value="2"/>
</dbReference>
<dbReference type="InterPro" id="IPR002155">
    <property type="entry name" value="Thiolase"/>
</dbReference>
<sequence length="388" mass="38612">MTALIAGYARTPFVKFTGSFASVPATALGAHAIRAALARAGVAPDAVDQVLGGQVVQAAAGQNPARQAAVGAGIPLTVPALTLNAVCLSGTLAVAQAARLIDDGDADIVVTVGQESMSLAPHAWSGSRAGKRYGAVELVDTLEVDGLSDAFERVSMGASTETYNSALGLGRREQDEWSAQSHQRLAASADFQAGEIEPYEIPSRRGSTVIGADDGVRPETTADSLGALRPAFSPEGTITAGNSSQITDGAAAIVLVSERVALASTPLARVVTSAMVAGPDVSLHAQPANAIRRALERAGRSSSDLAAVEINEAFGAVAVHSTSVLGVDPAIVNAHGGAIALGHPIGASGTRIVGTLARQLAALGAGSLGAAGICGGGGQGAAVLLEAV</sequence>
<dbReference type="AlphaFoldDB" id="A0A1X9LGL2"/>
<dbReference type="STRING" id="1619308.B5808_02845"/>
<dbReference type="InterPro" id="IPR016039">
    <property type="entry name" value="Thiolase-like"/>
</dbReference>
<evidence type="ECO:0000256" key="2">
    <source>
        <dbReference type="ARBA" id="ARBA00012705"/>
    </source>
</evidence>
<evidence type="ECO:0000313" key="8">
    <source>
        <dbReference type="Proteomes" id="UP000192775"/>
    </source>
</evidence>
<dbReference type="PANTHER" id="PTHR18919:SF107">
    <property type="entry name" value="ACETYL-COA ACETYLTRANSFERASE, CYTOSOLIC"/>
    <property type="match status" value="1"/>
</dbReference>
<evidence type="ECO:0000256" key="3">
    <source>
        <dbReference type="ARBA" id="ARBA00022679"/>
    </source>
</evidence>
<dbReference type="PIRSF" id="PIRSF000429">
    <property type="entry name" value="Ac-CoA_Ac_transf"/>
    <property type="match status" value="1"/>
</dbReference>
<dbReference type="PROSITE" id="PS00737">
    <property type="entry name" value="THIOLASE_2"/>
    <property type="match status" value="1"/>
</dbReference>
<dbReference type="InterPro" id="IPR020610">
    <property type="entry name" value="Thiolase_AS"/>
</dbReference>
<dbReference type="InterPro" id="IPR020613">
    <property type="entry name" value="Thiolase_CS"/>
</dbReference>
<dbReference type="Pfam" id="PF02803">
    <property type="entry name" value="Thiolase_C"/>
    <property type="match status" value="1"/>
</dbReference>
<proteinExistence type="inferred from homology"/>
<dbReference type="KEGG" id="cphy:B5808_02845"/>
<evidence type="ECO:0000256" key="1">
    <source>
        <dbReference type="ARBA" id="ARBA00010982"/>
    </source>
</evidence>
<accession>A0A1X9LGL2</accession>
<reference evidence="7 8" key="1">
    <citation type="submission" date="2017-04" db="EMBL/GenBank/DDBJ databases">
        <authorList>
            <person name="Afonso C.L."/>
            <person name="Miller P.J."/>
            <person name="Scott M.A."/>
            <person name="Spackman E."/>
            <person name="Goraichik I."/>
            <person name="Dimitrov K.M."/>
            <person name="Suarez D.L."/>
            <person name="Swayne D.E."/>
        </authorList>
    </citation>
    <scope>NUCLEOTIDE SEQUENCE [LARGE SCALE GENOMIC DNA]</scope>
    <source>
        <strain evidence="8">XA(T)</strain>
    </source>
</reference>
<keyword evidence="8" id="KW-1185">Reference proteome</keyword>
<dbReference type="NCBIfam" id="TIGR01930">
    <property type="entry name" value="AcCoA-C-Actrans"/>
    <property type="match status" value="1"/>
</dbReference>
<dbReference type="SUPFAM" id="SSF53901">
    <property type="entry name" value="Thiolase-like"/>
    <property type="match status" value="2"/>
</dbReference>
<dbReference type="InterPro" id="IPR020617">
    <property type="entry name" value="Thiolase_C"/>
</dbReference>
<dbReference type="EMBL" id="CP020715">
    <property type="protein sequence ID" value="ARJ04283.1"/>
    <property type="molecule type" value="Genomic_DNA"/>
</dbReference>
<dbReference type="PROSITE" id="PS00099">
    <property type="entry name" value="THIOLASE_3"/>
    <property type="match status" value="1"/>
</dbReference>
<evidence type="ECO:0000313" key="7">
    <source>
        <dbReference type="EMBL" id="ARJ04283.1"/>
    </source>
</evidence>
<dbReference type="PANTHER" id="PTHR18919">
    <property type="entry name" value="ACETYL-COA C-ACYLTRANSFERASE"/>
    <property type="match status" value="1"/>
</dbReference>
<dbReference type="Pfam" id="PF00108">
    <property type="entry name" value="Thiolase_N"/>
    <property type="match status" value="1"/>
</dbReference>
<comment type="similarity">
    <text evidence="1 6">Belongs to the thiolase-like superfamily. Thiolase family.</text>
</comment>
<keyword evidence="3 6" id="KW-0808">Transferase</keyword>
<dbReference type="Proteomes" id="UP000192775">
    <property type="component" value="Chromosome"/>
</dbReference>
<evidence type="ECO:0000256" key="5">
    <source>
        <dbReference type="ARBA" id="ARBA00040529"/>
    </source>
</evidence>
<evidence type="ECO:0000256" key="4">
    <source>
        <dbReference type="ARBA" id="ARBA00023315"/>
    </source>
</evidence>